<protein>
    <recommendedName>
        <fullName evidence="4">Secreted protein</fullName>
    </recommendedName>
</protein>
<dbReference type="AlphaFoldDB" id="A0A0W7WZ20"/>
<gene>
    <name evidence="2" type="ORF">AT728_14090</name>
</gene>
<evidence type="ECO:0000256" key="1">
    <source>
        <dbReference type="SAM" id="SignalP"/>
    </source>
</evidence>
<feature type="chain" id="PRO_5006936831" description="Secreted protein" evidence="1">
    <location>
        <begin position="21"/>
        <end position="87"/>
    </location>
</feature>
<comment type="caution">
    <text evidence="2">The sequence shown here is derived from an EMBL/GenBank/DDBJ whole genome shotgun (WGS) entry which is preliminary data.</text>
</comment>
<evidence type="ECO:0000313" key="3">
    <source>
        <dbReference type="Proteomes" id="UP000054804"/>
    </source>
</evidence>
<dbReference type="EMBL" id="LOCL01000042">
    <property type="protein sequence ID" value="KUF15835.1"/>
    <property type="molecule type" value="Genomic_DNA"/>
</dbReference>
<dbReference type="STRING" id="1765722.AT728_14090"/>
<feature type="signal peptide" evidence="1">
    <location>
        <begin position="1"/>
        <end position="20"/>
    </location>
</feature>
<evidence type="ECO:0000313" key="2">
    <source>
        <dbReference type="EMBL" id="KUF15835.1"/>
    </source>
</evidence>
<reference evidence="2 3" key="1">
    <citation type="submission" date="2015-12" db="EMBL/GenBank/DDBJ databases">
        <title>Draft genome sequence of Streptomyces silvensis ATCC 53525, a producer of novel hormone antagonists.</title>
        <authorList>
            <person name="Johnston C.W."/>
            <person name="Li Y."/>
            <person name="Magarvey N.A."/>
        </authorList>
    </citation>
    <scope>NUCLEOTIDE SEQUENCE [LARGE SCALE GENOMIC DNA]</scope>
    <source>
        <strain evidence="2 3">ATCC 53525</strain>
    </source>
</reference>
<keyword evidence="1" id="KW-0732">Signal</keyword>
<dbReference type="Proteomes" id="UP000054804">
    <property type="component" value="Unassembled WGS sequence"/>
</dbReference>
<proteinExistence type="predicted"/>
<keyword evidence="3" id="KW-1185">Reference proteome</keyword>
<sequence length="87" mass="8803">MAAVSLAAGAAALAAPTAHASTDAPAQQQKSVLAMVDDLQTSALPAERRHEVPTVAGQLGGMNQLWQLTQLVAPVAPLLNLVPAVAE</sequence>
<organism evidence="2 3">
    <name type="scientific">Streptomyces silvensis</name>
    <dbReference type="NCBI Taxonomy" id="1765722"/>
    <lineage>
        <taxon>Bacteria</taxon>
        <taxon>Bacillati</taxon>
        <taxon>Actinomycetota</taxon>
        <taxon>Actinomycetes</taxon>
        <taxon>Kitasatosporales</taxon>
        <taxon>Streptomycetaceae</taxon>
        <taxon>Streptomyces</taxon>
    </lineage>
</organism>
<evidence type="ECO:0008006" key="4">
    <source>
        <dbReference type="Google" id="ProtNLM"/>
    </source>
</evidence>
<name>A0A0W7WZ20_9ACTN</name>
<accession>A0A0W7WZ20</accession>